<reference evidence="4 5" key="1">
    <citation type="submission" date="2019-12" db="EMBL/GenBank/DDBJ databases">
        <title>Deinococcus sp. HMF7620 Genome sequencing and assembly.</title>
        <authorList>
            <person name="Kang H."/>
            <person name="Kim H."/>
            <person name="Joh K."/>
        </authorList>
    </citation>
    <scope>NUCLEOTIDE SEQUENCE [LARGE SCALE GENOMIC DNA]</scope>
    <source>
        <strain evidence="4 5">HMF7620</strain>
    </source>
</reference>
<dbReference type="InterPro" id="IPR029016">
    <property type="entry name" value="GAF-like_dom_sf"/>
</dbReference>
<dbReference type="PROSITE" id="PS50113">
    <property type="entry name" value="PAC"/>
    <property type="match status" value="2"/>
</dbReference>
<evidence type="ECO:0000313" key="4">
    <source>
        <dbReference type="EMBL" id="MVN89328.1"/>
    </source>
</evidence>
<dbReference type="SMART" id="SM00091">
    <property type="entry name" value="PAS"/>
    <property type="match status" value="2"/>
</dbReference>
<feature type="domain" description="PAS" evidence="1">
    <location>
        <begin position="318"/>
        <end position="364"/>
    </location>
</feature>
<dbReference type="InterPro" id="IPR052020">
    <property type="entry name" value="Cyclic_di-GMP/3'3'-cGAMP_PDE"/>
</dbReference>
<dbReference type="Gene3D" id="3.30.450.40">
    <property type="match status" value="1"/>
</dbReference>
<dbReference type="Pfam" id="PF13487">
    <property type="entry name" value="HD_5"/>
    <property type="match status" value="1"/>
</dbReference>
<feature type="non-terminal residue" evidence="4">
    <location>
        <position position="643"/>
    </location>
</feature>
<dbReference type="SMART" id="SM00065">
    <property type="entry name" value="GAF"/>
    <property type="match status" value="1"/>
</dbReference>
<dbReference type="Gene3D" id="3.30.450.20">
    <property type="entry name" value="PAS domain"/>
    <property type="match status" value="2"/>
</dbReference>
<dbReference type="PROSITE" id="PS50112">
    <property type="entry name" value="PAS"/>
    <property type="match status" value="2"/>
</dbReference>
<proteinExistence type="predicted"/>
<feature type="domain" description="PAS" evidence="1">
    <location>
        <begin position="189"/>
        <end position="260"/>
    </location>
</feature>
<dbReference type="Gene3D" id="1.10.3210.10">
    <property type="entry name" value="Hypothetical protein af1432"/>
    <property type="match status" value="1"/>
</dbReference>
<dbReference type="InterPro" id="IPR003018">
    <property type="entry name" value="GAF"/>
</dbReference>
<evidence type="ECO:0000259" key="3">
    <source>
        <dbReference type="PROSITE" id="PS51832"/>
    </source>
</evidence>
<feature type="domain" description="PAC" evidence="2">
    <location>
        <begin position="389"/>
        <end position="443"/>
    </location>
</feature>
<dbReference type="Pfam" id="PF01590">
    <property type="entry name" value="GAF"/>
    <property type="match status" value="1"/>
</dbReference>
<dbReference type="CDD" id="cd00077">
    <property type="entry name" value="HDc"/>
    <property type="match status" value="1"/>
</dbReference>
<dbReference type="AlphaFoldDB" id="A0A7C9I243"/>
<feature type="domain" description="PAC" evidence="2">
    <location>
        <begin position="267"/>
        <end position="317"/>
    </location>
</feature>
<dbReference type="PROSITE" id="PS51832">
    <property type="entry name" value="HD_GYP"/>
    <property type="match status" value="1"/>
</dbReference>
<accession>A0A7C9I243</accession>
<gene>
    <name evidence="4" type="ORF">GO986_21570</name>
</gene>
<dbReference type="InterPro" id="IPR001610">
    <property type="entry name" value="PAC"/>
</dbReference>
<dbReference type="CDD" id="cd00130">
    <property type="entry name" value="PAS"/>
    <property type="match status" value="2"/>
</dbReference>
<dbReference type="InterPro" id="IPR013656">
    <property type="entry name" value="PAS_4"/>
</dbReference>
<evidence type="ECO:0000313" key="5">
    <source>
        <dbReference type="Proteomes" id="UP000483286"/>
    </source>
</evidence>
<evidence type="ECO:0000259" key="2">
    <source>
        <dbReference type="PROSITE" id="PS50113"/>
    </source>
</evidence>
<dbReference type="SUPFAM" id="SSF55781">
    <property type="entry name" value="GAF domain-like"/>
    <property type="match status" value="1"/>
</dbReference>
<dbReference type="PANTHER" id="PTHR45228">
    <property type="entry name" value="CYCLIC DI-GMP PHOSPHODIESTERASE TM_0186-RELATED"/>
    <property type="match status" value="1"/>
</dbReference>
<dbReference type="InterPro" id="IPR035965">
    <property type="entry name" value="PAS-like_dom_sf"/>
</dbReference>
<dbReference type="Proteomes" id="UP000483286">
    <property type="component" value="Unassembled WGS sequence"/>
</dbReference>
<dbReference type="NCBIfam" id="TIGR00229">
    <property type="entry name" value="sensory_box"/>
    <property type="match status" value="2"/>
</dbReference>
<dbReference type="InterPro" id="IPR000014">
    <property type="entry name" value="PAS"/>
</dbReference>
<dbReference type="Pfam" id="PF08448">
    <property type="entry name" value="PAS_4"/>
    <property type="match status" value="1"/>
</dbReference>
<comment type="caution">
    <text evidence="4">The sequence shown here is derived from an EMBL/GenBank/DDBJ whole genome shotgun (WGS) entry which is preliminary data.</text>
</comment>
<dbReference type="SMART" id="SM00086">
    <property type="entry name" value="PAC"/>
    <property type="match status" value="2"/>
</dbReference>
<dbReference type="InterPro" id="IPR000700">
    <property type="entry name" value="PAS-assoc_C"/>
</dbReference>
<feature type="domain" description="HD-GYP" evidence="3">
    <location>
        <begin position="452"/>
        <end position="643"/>
    </location>
</feature>
<sequence>MKRRPVRLLKGYAAYDLPMSADALHPLEAARLAALAAYHILDTPPEAVYDRAVRLASAMFNAPIALISLVDAERQWFKACYGLDFQETPRSISFYAHALDHDGVLVVPDARQDHRFADNPLVTGDLHIRFYAGAPLITPDGQKLGTLCILDREPRAPLSPQDGQVLQHLADGVVSELELRRMGAVLARREAVNAAVLNSSLDAVIVMNEQGQITEWNPAAERLFGYTRDDMLGQDLGTHIIPPEWRAAHRRGLDHYLKTGEGPVLGKRLQLAALRRDGQTFPCELAITPLDLPNARLFTASLRDLTDIKASQDALESSHRLLRAVVDTVPEAIFVKDQDRRYTMINQAGAAQIGRPASEILGQTDEQLFADDVAQASRLRDEGVLLEAQAVTYEVTDQLPSGARRTFWSTKLPSYGVDGALTGLIGVAIDITDRKTAETTVQHHNTLLRHRVEAAQLEVLERLARAAEYRDDDTGEHMTRVGTTAASIAAYLGLPEVDVHLIRQAAPMHDVGKIGISDSILLKPGRLTPEEFDIVKTHCNIGSNILSGGQSPLVVMAEEIARTHHERWDGSGYPTGLQGEQIPMSGRIVAVADVLDALMSERPYKRAWSQEAALAEIQTQAGRHFDPQVVDALTHLFTTPAAL</sequence>
<dbReference type="PANTHER" id="PTHR45228:SF1">
    <property type="entry name" value="CYCLIC DI-GMP PHOSPHODIESTERASE TM_0186"/>
    <property type="match status" value="1"/>
</dbReference>
<keyword evidence="5" id="KW-1185">Reference proteome</keyword>
<evidence type="ECO:0000259" key="1">
    <source>
        <dbReference type="PROSITE" id="PS50112"/>
    </source>
</evidence>
<dbReference type="SUPFAM" id="SSF55785">
    <property type="entry name" value="PYP-like sensor domain (PAS domain)"/>
    <property type="match status" value="2"/>
</dbReference>
<name>A0A7C9I243_9DEIO</name>
<dbReference type="Pfam" id="PF13426">
    <property type="entry name" value="PAS_9"/>
    <property type="match status" value="1"/>
</dbReference>
<dbReference type="SMART" id="SM00471">
    <property type="entry name" value="HDc"/>
    <property type="match status" value="1"/>
</dbReference>
<dbReference type="EMBL" id="WQLB01000054">
    <property type="protein sequence ID" value="MVN89328.1"/>
    <property type="molecule type" value="Genomic_DNA"/>
</dbReference>
<dbReference type="InterPro" id="IPR037522">
    <property type="entry name" value="HD_GYP_dom"/>
</dbReference>
<dbReference type="InterPro" id="IPR003607">
    <property type="entry name" value="HD/PDEase_dom"/>
</dbReference>
<organism evidence="4 5">
    <name type="scientific">Deinococcus arboris</name>
    <dbReference type="NCBI Taxonomy" id="2682977"/>
    <lineage>
        <taxon>Bacteria</taxon>
        <taxon>Thermotogati</taxon>
        <taxon>Deinococcota</taxon>
        <taxon>Deinococci</taxon>
        <taxon>Deinococcales</taxon>
        <taxon>Deinococcaceae</taxon>
        <taxon>Deinococcus</taxon>
    </lineage>
</organism>
<protein>
    <submittedName>
        <fullName evidence="4">PAS domain S-box protein</fullName>
    </submittedName>
</protein>
<dbReference type="SUPFAM" id="SSF109604">
    <property type="entry name" value="HD-domain/PDEase-like"/>
    <property type="match status" value="1"/>
</dbReference>